<keyword evidence="7" id="KW-1003">Cell membrane</keyword>
<dbReference type="Pfam" id="PF02611">
    <property type="entry name" value="CDH"/>
    <property type="match status" value="1"/>
</dbReference>
<dbReference type="GO" id="GO:0008654">
    <property type="term" value="P:phospholipid biosynthetic process"/>
    <property type="evidence" value="ECO:0007669"/>
    <property type="project" value="UniProtKB-KW"/>
</dbReference>
<keyword evidence="12" id="KW-0443">Lipid metabolism</keyword>
<evidence type="ECO:0000256" key="5">
    <source>
        <dbReference type="ARBA" id="ARBA00006435"/>
    </source>
</evidence>
<dbReference type="GO" id="GO:0005886">
    <property type="term" value="C:plasma membrane"/>
    <property type="evidence" value="ECO:0007669"/>
    <property type="project" value="UniProtKB-SubCell"/>
</dbReference>
<proteinExistence type="inferred from homology"/>
<keyword evidence="14" id="KW-0594">Phospholipid biosynthesis</keyword>
<keyword evidence="10" id="KW-0378">Hydrolase</keyword>
<evidence type="ECO:0000256" key="14">
    <source>
        <dbReference type="ARBA" id="ARBA00023209"/>
    </source>
</evidence>
<evidence type="ECO:0000256" key="3">
    <source>
        <dbReference type="ARBA" id="ARBA00004927"/>
    </source>
</evidence>
<evidence type="ECO:0000256" key="4">
    <source>
        <dbReference type="ARBA" id="ARBA00005189"/>
    </source>
</evidence>
<evidence type="ECO:0000256" key="7">
    <source>
        <dbReference type="ARBA" id="ARBA00022475"/>
    </source>
</evidence>
<dbReference type="UniPathway" id="UPA00609">
    <property type="reaction ID" value="UER00664"/>
</dbReference>
<comment type="subcellular location">
    <subcellularLocation>
        <location evidence="2">Cell membrane</location>
        <topology evidence="2">Single-pass membrane protein</topology>
    </subcellularLocation>
</comment>
<evidence type="ECO:0000256" key="2">
    <source>
        <dbReference type="ARBA" id="ARBA00004162"/>
    </source>
</evidence>
<evidence type="ECO:0000256" key="19">
    <source>
        <dbReference type="SAM" id="SignalP"/>
    </source>
</evidence>
<keyword evidence="8" id="KW-0444">Lipid biosynthesis</keyword>
<dbReference type="STRING" id="280871.TL10_12525"/>
<dbReference type="GO" id="GO:0046342">
    <property type="term" value="P:CDP-diacylglycerol catabolic process"/>
    <property type="evidence" value="ECO:0007669"/>
    <property type="project" value="UniProtKB-UniPathway"/>
</dbReference>
<dbReference type="EC" id="3.6.1.26" evidence="6"/>
<organism evidence="20 21">
    <name type="scientific">Mycolicibacterium llatzerense</name>
    <dbReference type="NCBI Taxonomy" id="280871"/>
    <lineage>
        <taxon>Bacteria</taxon>
        <taxon>Bacillati</taxon>
        <taxon>Actinomycetota</taxon>
        <taxon>Actinomycetes</taxon>
        <taxon>Mycobacteriales</taxon>
        <taxon>Mycobacteriaceae</taxon>
        <taxon>Mycolicibacterium</taxon>
    </lineage>
</organism>
<feature type="signal peptide" evidence="19">
    <location>
        <begin position="1"/>
        <end position="38"/>
    </location>
</feature>
<dbReference type="Proteomes" id="UP000032221">
    <property type="component" value="Unassembled WGS sequence"/>
</dbReference>
<keyword evidence="9" id="KW-0812">Transmembrane</keyword>
<dbReference type="InterPro" id="IPR036265">
    <property type="entry name" value="HIT-like_sf"/>
</dbReference>
<keyword evidence="11" id="KW-1133">Transmembrane helix</keyword>
<evidence type="ECO:0000256" key="13">
    <source>
        <dbReference type="ARBA" id="ARBA00023136"/>
    </source>
</evidence>
<evidence type="ECO:0000313" key="21">
    <source>
        <dbReference type="Proteomes" id="UP000032221"/>
    </source>
</evidence>
<evidence type="ECO:0000256" key="9">
    <source>
        <dbReference type="ARBA" id="ARBA00022692"/>
    </source>
</evidence>
<keyword evidence="13" id="KW-0472">Membrane</keyword>
<dbReference type="SUPFAM" id="SSF54197">
    <property type="entry name" value="HIT-like"/>
    <property type="match status" value="1"/>
</dbReference>
<reference evidence="20 21" key="1">
    <citation type="submission" date="2015-01" db="EMBL/GenBank/DDBJ databases">
        <title>Genome sequence of Mycobacterium llatzerense and Mycobacterium immunogenum recovered from brain abscess.</title>
        <authorList>
            <person name="Greninger A.L."/>
            <person name="Langelier C."/>
            <person name="Cunningham G."/>
            <person name="Chiu C.Y."/>
            <person name="Miller S."/>
        </authorList>
    </citation>
    <scope>NUCLEOTIDE SEQUENCE [LARGE SCALE GENOMIC DNA]</scope>
    <source>
        <strain evidence="20 21">CLUC14</strain>
    </source>
</reference>
<sequence>MTTTTVTTRSRFARRIAAAAAMVAAPALAFGLSPMAHAETGTQHYQGCDNGKDDPIWDGVRPPTHGHPLEHSPKHPGRNFDIQWPGHDSTRGWAVHPGVDMQKTQDLLVVPTVRETGIECDNLLRSDAPNYFKHAYDSVHFMTGGPDWALGLNSADGRRLNQLHIHLTRLYGPARDDIAQAIKAGKVGNDEHKWIDQVIEVTGHKDDKFIKSEDSKHQYRVWSTDNIDVNFFKKLNDDIVTPLHKQGKNAAMSHDALLITRNPAGKGFVVLESDTTTGIHGSSNIEGILDKR</sequence>
<feature type="region of interest" description="Disordered" evidence="18">
    <location>
        <begin position="58"/>
        <end position="86"/>
    </location>
</feature>
<dbReference type="InterPro" id="IPR003763">
    <property type="entry name" value="CDP-diacylglyc_Pase"/>
</dbReference>
<evidence type="ECO:0000256" key="11">
    <source>
        <dbReference type="ARBA" id="ARBA00022989"/>
    </source>
</evidence>
<dbReference type="PROSITE" id="PS51318">
    <property type="entry name" value="TAT"/>
    <property type="match status" value="1"/>
</dbReference>
<feature type="chain" id="PRO_5002247713" description="CDP-diacylglycerol diphosphatase" evidence="19">
    <location>
        <begin position="39"/>
        <end position="292"/>
    </location>
</feature>
<dbReference type="Gene3D" id="3.30.428.30">
    <property type="entry name" value="HIT family - CDH-like"/>
    <property type="match status" value="1"/>
</dbReference>
<dbReference type="GO" id="GO:0008715">
    <property type="term" value="F:CDP-diacylglycerol diphosphatase activity"/>
    <property type="evidence" value="ECO:0007669"/>
    <property type="project" value="UniProtKB-EC"/>
</dbReference>
<comment type="pathway">
    <text evidence="4">Lipid metabolism.</text>
</comment>
<name>A0A0D1LE35_9MYCO</name>
<evidence type="ECO:0000256" key="1">
    <source>
        <dbReference type="ARBA" id="ARBA00001007"/>
    </source>
</evidence>
<evidence type="ECO:0000256" key="17">
    <source>
        <dbReference type="ARBA" id="ARBA00032892"/>
    </source>
</evidence>
<keyword evidence="15" id="KW-1208">Phospholipid metabolism</keyword>
<gene>
    <name evidence="20" type="ORF">TL10_12525</name>
</gene>
<comment type="caution">
    <text evidence="20">The sequence shown here is derived from an EMBL/GenBank/DDBJ whole genome shotgun (WGS) entry which is preliminary data.</text>
</comment>
<evidence type="ECO:0000256" key="10">
    <source>
        <dbReference type="ARBA" id="ARBA00022801"/>
    </source>
</evidence>
<evidence type="ECO:0000256" key="15">
    <source>
        <dbReference type="ARBA" id="ARBA00023264"/>
    </source>
</evidence>
<dbReference type="EMBL" id="JXST01000015">
    <property type="protein sequence ID" value="KIU16667.1"/>
    <property type="molecule type" value="Genomic_DNA"/>
</dbReference>
<keyword evidence="21" id="KW-1185">Reference proteome</keyword>
<dbReference type="OrthoDB" id="481399at2"/>
<dbReference type="RefSeq" id="WP_043403102.1">
    <property type="nucleotide sequence ID" value="NZ_JXST01000015.1"/>
</dbReference>
<evidence type="ECO:0000256" key="12">
    <source>
        <dbReference type="ARBA" id="ARBA00023098"/>
    </source>
</evidence>
<evidence type="ECO:0000256" key="8">
    <source>
        <dbReference type="ARBA" id="ARBA00022516"/>
    </source>
</evidence>
<dbReference type="AlphaFoldDB" id="A0A0D1LE35"/>
<comment type="pathway">
    <text evidence="3">Phospholipid metabolism; CDP-diacylglycerol degradation; phosphatidate from CDP-diacylglycerol: step 1/1.</text>
</comment>
<evidence type="ECO:0000256" key="18">
    <source>
        <dbReference type="SAM" id="MobiDB-lite"/>
    </source>
</evidence>
<dbReference type="InterPro" id="IPR006311">
    <property type="entry name" value="TAT_signal"/>
</dbReference>
<keyword evidence="19" id="KW-0732">Signal</keyword>
<evidence type="ECO:0000256" key="16">
    <source>
        <dbReference type="ARBA" id="ARBA00032888"/>
    </source>
</evidence>
<accession>A0A0D1LE35</accession>
<comment type="catalytic activity">
    <reaction evidence="1">
        <text>a CDP-1,2-diacyl-sn-glycerol + H2O = a 1,2-diacyl-sn-glycero-3-phosphate + CMP + 2 H(+)</text>
        <dbReference type="Rhea" id="RHEA:15221"/>
        <dbReference type="ChEBI" id="CHEBI:15377"/>
        <dbReference type="ChEBI" id="CHEBI:15378"/>
        <dbReference type="ChEBI" id="CHEBI:58332"/>
        <dbReference type="ChEBI" id="CHEBI:58608"/>
        <dbReference type="ChEBI" id="CHEBI:60377"/>
        <dbReference type="EC" id="3.6.1.26"/>
    </reaction>
</comment>
<protein>
    <recommendedName>
        <fullName evidence="6">CDP-diacylglycerol diphosphatase</fullName>
        <ecNumber evidence="6">3.6.1.26</ecNumber>
    </recommendedName>
    <alternativeName>
        <fullName evidence="16">CDP-diacylglycerol phosphatidylhydrolase</fullName>
    </alternativeName>
    <alternativeName>
        <fullName evidence="17">CDP-diglyceride hydrolase</fullName>
    </alternativeName>
</protein>
<evidence type="ECO:0000256" key="6">
    <source>
        <dbReference type="ARBA" id="ARBA00012375"/>
    </source>
</evidence>
<comment type="similarity">
    <text evidence="5">Belongs to the Cdh family.</text>
</comment>
<evidence type="ECO:0000313" key="20">
    <source>
        <dbReference type="EMBL" id="KIU16667.1"/>
    </source>
</evidence>
<dbReference type="PATRIC" id="fig|280871.6.peg.2597"/>